<dbReference type="SMART" id="SM00320">
    <property type="entry name" value="WD40"/>
    <property type="match status" value="3"/>
</dbReference>
<keyword evidence="7" id="KW-1185">Reference proteome</keyword>
<evidence type="ECO:0000313" key="8">
    <source>
        <dbReference type="RefSeq" id="XP_030763020.1"/>
    </source>
</evidence>
<evidence type="ECO:0000313" key="7">
    <source>
        <dbReference type="Proteomes" id="UP000504635"/>
    </source>
</evidence>
<dbReference type="PANTHER" id="PTHR44267">
    <property type="entry name" value="WD REPEAT-CONTAINING PROTEIN 43"/>
    <property type="match status" value="1"/>
</dbReference>
<dbReference type="Pfam" id="PF04003">
    <property type="entry name" value="Utp12"/>
    <property type="match status" value="1"/>
</dbReference>
<feature type="repeat" description="WD" evidence="4">
    <location>
        <begin position="1"/>
        <end position="34"/>
    </location>
</feature>
<dbReference type="InterPro" id="IPR015943">
    <property type="entry name" value="WD40/YVTN_repeat-like_dom_sf"/>
</dbReference>
<dbReference type="GeneID" id="115887694"/>
<dbReference type="InterPro" id="IPR052414">
    <property type="entry name" value="U3_snoRNA-assoc_WDR"/>
</dbReference>
<reference evidence="8" key="1">
    <citation type="submission" date="2025-08" db="UniProtKB">
        <authorList>
            <consortium name="RefSeq"/>
        </authorList>
    </citation>
    <scope>IDENTIFICATION</scope>
    <source>
        <tissue evidence="8">Gonads</tissue>
    </source>
</reference>
<dbReference type="InterPro" id="IPR007148">
    <property type="entry name" value="SSU_processome_Utp12"/>
</dbReference>
<dbReference type="Gene3D" id="2.130.10.10">
    <property type="entry name" value="YVTN repeat-like/Quinoprotein amine dehydrogenase"/>
    <property type="match status" value="1"/>
</dbReference>
<dbReference type="PROSITE" id="PS50082">
    <property type="entry name" value="WD_REPEATS_2"/>
    <property type="match status" value="1"/>
</dbReference>
<protein>
    <submittedName>
        <fullName evidence="8">WD repeat-containing protein 43</fullName>
    </submittedName>
</protein>
<proteinExistence type="inferred from homology"/>
<feature type="domain" description="Small-subunit processome Utp12" evidence="6">
    <location>
        <begin position="428"/>
        <end position="529"/>
    </location>
</feature>
<dbReference type="InterPro" id="IPR001680">
    <property type="entry name" value="WD40_rpt"/>
</dbReference>
<evidence type="ECO:0000259" key="6">
    <source>
        <dbReference type="Pfam" id="PF04003"/>
    </source>
</evidence>
<dbReference type="InParanoid" id="A0A6J2YJH6"/>
<feature type="compositionally biased region" description="Low complexity" evidence="5">
    <location>
        <begin position="594"/>
        <end position="606"/>
    </location>
</feature>
<name>A0A6J2YJH6_SITOR</name>
<dbReference type="OrthoDB" id="30195at2759"/>
<sequence>MDSQFSENGKYFAQISTDGKLKIWNTVSSSFEQEFTPDFHLNTPCTCLQFLPHYQNTVNKGSPSPKKKKRKEDPSLAPSIVLGTTSGLILVYSLSKAGVDYTIDSNTHLQINCLSTVDGSLLYSGADQEILQWNLRKKTLKSKWKGGNELITSILAIPESENILTASKNVKMWNATSKELLRTFTGHSTDISLMKYISPLGGDSYLMTGSKGDRILSCWNITSPSQKTAVSNYLMEDSIHNVAINVSDDGLTNIATTVRTGVVHVYQHRLNGKSGKPLKPKSTIQVACDTGKQNDLVTPIRIFGATFRDSESICIGHGSDVILTFENVNISELKKVYCLVRQSSKSTKVSKEDDAMKRKTPLVGDNVHYLTPQTAGAVIGKRKSEGKMEIPMEQRLENLTINKSEGSSKIPKADNVAQLLLQGLHSKDRNLLRTALCRKDENVIRNTVKRLPVTAFEGLIKELTDFVHGKTLLSHFGALWLKHLAQIHAGLLISNPNLAEMFSGALGSIDNRISLQTSLNRLRGKLELLVPQINTSNADNVDEDEAVLVFNDKDTSDSESEEEMQIEIASDSDENEEWEEEQDKEEEENHVDASDGSGSDSDSVVMLDDEASD</sequence>
<keyword evidence="4" id="KW-0853">WD repeat</keyword>
<evidence type="ECO:0000256" key="2">
    <source>
        <dbReference type="ARBA" id="ARBA00023242"/>
    </source>
</evidence>
<comment type="subcellular location">
    <subcellularLocation>
        <location evidence="1">Nucleus</location>
    </subcellularLocation>
</comment>
<accession>A0A6J2YJH6</accession>
<comment type="similarity">
    <text evidence="3">Belongs to the UTP5 family.</text>
</comment>
<dbReference type="SUPFAM" id="SSF50978">
    <property type="entry name" value="WD40 repeat-like"/>
    <property type="match status" value="1"/>
</dbReference>
<dbReference type="GO" id="GO:0000462">
    <property type="term" value="P:maturation of SSU-rRNA from tricistronic rRNA transcript (SSU-rRNA, 5.8S rRNA, LSU-rRNA)"/>
    <property type="evidence" value="ECO:0007669"/>
    <property type="project" value="TreeGrafter"/>
</dbReference>
<keyword evidence="2" id="KW-0539">Nucleus</keyword>
<dbReference type="KEGG" id="soy:115887694"/>
<dbReference type="RefSeq" id="XP_030763020.1">
    <property type="nucleotide sequence ID" value="XM_030907160.1"/>
</dbReference>
<evidence type="ECO:0000256" key="1">
    <source>
        <dbReference type="ARBA" id="ARBA00004123"/>
    </source>
</evidence>
<dbReference type="AlphaFoldDB" id="A0A6J2YJH6"/>
<feature type="region of interest" description="Disordered" evidence="5">
    <location>
        <begin position="553"/>
        <end position="613"/>
    </location>
</feature>
<dbReference type="InterPro" id="IPR036322">
    <property type="entry name" value="WD40_repeat_dom_sf"/>
</dbReference>
<evidence type="ECO:0000256" key="4">
    <source>
        <dbReference type="PROSITE-ProRule" id="PRU00221"/>
    </source>
</evidence>
<feature type="compositionally biased region" description="Acidic residues" evidence="5">
    <location>
        <begin position="557"/>
        <end position="589"/>
    </location>
</feature>
<dbReference type="PANTHER" id="PTHR44267:SF1">
    <property type="entry name" value="WD REPEAT-CONTAINING PROTEIN 43"/>
    <property type="match status" value="1"/>
</dbReference>
<evidence type="ECO:0000256" key="5">
    <source>
        <dbReference type="SAM" id="MobiDB-lite"/>
    </source>
</evidence>
<dbReference type="Proteomes" id="UP000504635">
    <property type="component" value="Unplaced"/>
</dbReference>
<dbReference type="GO" id="GO:0005730">
    <property type="term" value="C:nucleolus"/>
    <property type="evidence" value="ECO:0007669"/>
    <property type="project" value="TreeGrafter"/>
</dbReference>
<evidence type="ECO:0000256" key="3">
    <source>
        <dbReference type="ARBA" id="ARBA00038335"/>
    </source>
</evidence>
<dbReference type="FunCoup" id="A0A6J2YJH6">
    <property type="interactions" value="2037"/>
</dbReference>
<organism evidence="7 8">
    <name type="scientific">Sitophilus oryzae</name>
    <name type="common">Rice weevil</name>
    <name type="synonym">Curculio oryzae</name>
    <dbReference type="NCBI Taxonomy" id="7048"/>
    <lineage>
        <taxon>Eukaryota</taxon>
        <taxon>Metazoa</taxon>
        <taxon>Ecdysozoa</taxon>
        <taxon>Arthropoda</taxon>
        <taxon>Hexapoda</taxon>
        <taxon>Insecta</taxon>
        <taxon>Pterygota</taxon>
        <taxon>Neoptera</taxon>
        <taxon>Endopterygota</taxon>
        <taxon>Coleoptera</taxon>
        <taxon>Polyphaga</taxon>
        <taxon>Cucujiformia</taxon>
        <taxon>Curculionidae</taxon>
        <taxon>Dryophthorinae</taxon>
        <taxon>Sitophilus</taxon>
    </lineage>
</organism>
<gene>
    <name evidence="8" type="primary">LOC115887694</name>
</gene>